<dbReference type="EMBL" id="CAJVQA010004478">
    <property type="protein sequence ID" value="CAG8599614.1"/>
    <property type="molecule type" value="Genomic_DNA"/>
</dbReference>
<evidence type="ECO:0000313" key="1">
    <source>
        <dbReference type="EMBL" id="CAG8599614.1"/>
    </source>
</evidence>
<dbReference type="InterPro" id="IPR021109">
    <property type="entry name" value="Peptidase_aspartic_dom_sf"/>
</dbReference>
<feature type="non-terminal residue" evidence="1">
    <location>
        <position position="393"/>
    </location>
</feature>
<dbReference type="PANTHER" id="PTHR15503">
    <property type="entry name" value="LDOC1 RELATED"/>
    <property type="match status" value="1"/>
</dbReference>
<keyword evidence="2" id="KW-1185">Reference proteome</keyword>
<dbReference type="InterPro" id="IPR032567">
    <property type="entry name" value="RTL1-rel"/>
</dbReference>
<protein>
    <submittedName>
        <fullName evidence="1">7522_t:CDS:1</fullName>
    </submittedName>
</protein>
<accession>A0A9N9GDI4</accession>
<dbReference type="Pfam" id="PF08284">
    <property type="entry name" value="RVP_2"/>
    <property type="match status" value="1"/>
</dbReference>
<gene>
    <name evidence="1" type="ORF">CPELLU_LOCUS6928</name>
</gene>
<dbReference type="AlphaFoldDB" id="A0A9N9GDI4"/>
<evidence type="ECO:0000313" key="2">
    <source>
        <dbReference type="Proteomes" id="UP000789759"/>
    </source>
</evidence>
<organism evidence="1 2">
    <name type="scientific">Cetraspora pellucida</name>
    <dbReference type="NCBI Taxonomy" id="1433469"/>
    <lineage>
        <taxon>Eukaryota</taxon>
        <taxon>Fungi</taxon>
        <taxon>Fungi incertae sedis</taxon>
        <taxon>Mucoromycota</taxon>
        <taxon>Glomeromycotina</taxon>
        <taxon>Glomeromycetes</taxon>
        <taxon>Diversisporales</taxon>
        <taxon>Gigasporaceae</taxon>
        <taxon>Cetraspora</taxon>
    </lineage>
</organism>
<sequence length="393" mass="44520">GQYKELKVSLPGKFNGIQSKFRGFLNQVCLFALLLEKQSKLLDDFDTLVKELEATFGDVDKFRTAANKIRKLIQGSRPDSSYASEFRQISKDSILLNNAISKAEHSRDLNSKRYLNQAPNSLSTPTTEPMQIDAIKYKLLSVKEKEQHCTNNICLYWVFGKRAISVAVRGLWLNQDISLLSKILPPNLSTDTLIFKLCLGLSDEPKVNILALIDSGTLACFLDITFAQKHNISFQKKETPLMIEVIDGCEISLGNVTHETELLSLSSQDHYEELSFNLIPSFHYSVILDLLWLVLYNPTVNWHEQPITFTNLLCKAHHLNPKTQKKANSKQEQLYTVQVFTTLASSSYSTNISIVSEKYQDFNNVFNKNKADKLSVNWQYGCAIDLLSGKQPP</sequence>
<dbReference type="Gene3D" id="2.40.70.10">
    <property type="entry name" value="Acid Proteases"/>
    <property type="match status" value="1"/>
</dbReference>
<dbReference type="PANTHER" id="PTHR15503:SF22">
    <property type="entry name" value="TRANSPOSON TY3-I GAG POLYPROTEIN"/>
    <property type="match status" value="1"/>
</dbReference>
<dbReference type="Proteomes" id="UP000789759">
    <property type="component" value="Unassembled WGS sequence"/>
</dbReference>
<comment type="caution">
    <text evidence="1">The sequence shown here is derived from an EMBL/GenBank/DDBJ whole genome shotgun (WGS) entry which is preliminary data.</text>
</comment>
<dbReference type="OrthoDB" id="2432520at2759"/>
<dbReference type="CDD" id="cd00303">
    <property type="entry name" value="retropepsin_like"/>
    <property type="match status" value="1"/>
</dbReference>
<proteinExistence type="predicted"/>
<name>A0A9N9GDI4_9GLOM</name>
<reference evidence="1" key="1">
    <citation type="submission" date="2021-06" db="EMBL/GenBank/DDBJ databases">
        <authorList>
            <person name="Kallberg Y."/>
            <person name="Tangrot J."/>
            <person name="Rosling A."/>
        </authorList>
    </citation>
    <scope>NUCLEOTIDE SEQUENCE</scope>
    <source>
        <strain evidence="1">FL966</strain>
    </source>
</reference>